<gene>
    <name evidence="1" type="ORF">C8C76_1633</name>
</gene>
<reference evidence="1 2" key="1">
    <citation type="submission" date="2018-04" db="EMBL/GenBank/DDBJ databases">
        <title>Subsurface microbial communities from deep shales in Ohio and West Virginia, USA.</title>
        <authorList>
            <person name="Wrighton K."/>
        </authorList>
    </citation>
    <scope>NUCLEOTIDE SEQUENCE [LARGE SCALE GENOMIC DNA]</scope>
    <source>
        <strain evidence="1 2">WC1</strain>
    </source>
</reference>
<sequence>MKQYLIKARTKGFKHNSPIRSHIFAADEETAMMKFRAEYDKEENINYNQVEFISIEEVK</sequence>
<dbReference type="RefSeq" id="WP_108142918.1">
    <property type="nucleotide sequence ID" value="NZ_QAXS01000063.1"/>
</dbReference>
<dbReference type="AlphaFoldDB" id="A0A2T5RF32"/>
<protein>
    <submittedName>
        <fullName evidence="1">Uncharacterized protein</fullName>
    </submittedName>
</protein>
<name>A0A2T5RF32_9FIRM</name>
<accession>A0A2T5RF32</accession>
<dbReference type="EMBL" id="QAXS01000063">
    <property type="protein sequence ID" value="PTV92896.1"/>
    <property type="molecule type" value="Genomic_DNA"/>
</dbReference>
<organism evidence="1 2">
    <name type="scientific">Halanaerobium saccharolyticum</name>
    <dbReference type="NCBI Taxonomy" id="43595"/>
    <lineage>
        <taxon>Bacteria</taxon>
        <taxon>Bacillati</taxon>
        <taxon>Bacillota</taxon>
        <taxon>Clostridia</taxon>
        <taxon>Halanaerobiales</taxon>
        <taxon>Halanaerobiaceae</taxon>
        <taxon>Halanaerobium</taxon>
    </lineage>
</organism>
<evidence type="ECO:0000313" key="2">
    <source>
        <dbReference type="Proteomes" id="UP000244089"/>
    </source>
</evidence>
<proteinExistence type="predicted"/>
<comment type="caution">
    <text evidence="1">The sequence shown here is derived from an EMBL/GenBank/DDBJ whole genome shotgun (WGS) entry which is preliminary data.</text>
</comment>
<dbReference type="Proteomes" id="UP000244089">
    <property type="component" value="Unassembled WGS sequence"/>
</dbReference>
<evidence type="ECO:0000313" key="1">
    <source>
        <dbReference type="EMBL" id="PTV92896.1"/>
    </source>
</evidence>